<feature type="transmembrane region" description="Helical" evidence="1">
    <location>
        <begin position="6"/>
        <end position="25"/>
    </location>
</feature>
<name>S0P418_9ENTE</name>
<keyword evidence="4" id="KW-1185">Reference proteome</keyword>
<dbReference type="PROSITE" id="PS50965">
    <property type="entry name" value="NERD"/>
    <property type="match status" value="1"/>
</dbReference>
<organism evidence="3 4">
    <name type="scientific">Enterococcus saccharolyticus subsp. saccharolyticus ATCC 43076</name>
    <dbReference type="NCBI Taxonomy" id="1139996"/>
    <lineage>
        <taxon>Bacteria</taxon>
        <taxon>Bacillati</taxon>
        <taxon>Bacillota</taxon>
        <taxon>Bacilli</taxon>
        <taxon>Lactobacillales</taxon>
        <taxon>Enterococcaceae</taxon>
        <taxon>Enterococcus</taxon>
    </lineage>
</organism>
<dbReference type="InterPro" id="IPR011528">
    <property type="entry name" value="NERD"/>
</dbReference>
<keyword evidence="1" id="KW-0812">Transmembrane</keyword>
<evidence type="ECO:0000313" key="3">
    <source>
        <dbReference type="EMBL" id="EOT25709.1"/>
    </source>
</evidence>
<accession>S0P418</accession>
<dbReference type="AlphaFoldDB" id="S0P418"/>
<dbReference type="EMBL" id="AHYT01000013">
    <property type="protein sequence ID" value="EOT25709.1"/>
    <property type="molecule type" value="Genomic_DNA"/>
</dbReference>
<protein>
    <recommendedName>
        <fullName evidence="2">NERD domain-containing protein</fullName>
    </recommendedName>
</protein>
<dbReference type="Proteomes" id="UP000014136">
    <property type="component" value="Unassembled WGS sequence"/>
</dbReference>
<dbReference type="STRING" id="41997.RV16_GL001474"/>
<dbReference type="RefSeq" id="WP_016176341.1">
    <property type="nucleotide sequence ID" value="NZ_KE136392.1"/>
</dbReference>
<dbReference type="PATRIC" id="fig|1139996.3.peg.2547"/>
<dbReference type="eggNOG" id="COG0551">
    <property type="taxonomic scope" value="Bacteria"/>
</dbReference>
<keyword evidence="1" id="KW-1133">Transmembrane helix</keyword>
<evidence type="ECO:0000256" key="1">
    <source>
        <dbReference type="SAM" id="Phobius"/>
    </source>
</evidence>
<dbReference type="OrthoDB" id="5782056at2"/>
<dbReference type="Pfam" id="PF08378">
    <property type="entry name" value="NERD"/>
    <property type="match status" value="1"/>
</dbReference>
<dbReference type="HOGENOM" id="CLU_068011_0_0_9"/>
<evidence type="ECO:0000313" key="4">
    <source>
        <dbReference type="Proteomes" id="UP000014136"/>
    </source>
</evidence>
<feature type="domain" description="NERD" evidence="2">
    <location>
        <begin position="47"/>
        <end position="162"/>
    </location>
</feature>
<gene>
    <name evidence="3" type="ORF">OMQ_02596</name>
</gene>
<comment type="caution">
    <text evidence="3">The sequence shown here is derived from an EMBL/GenBank/DDBJ whole genome shotgun (WGS) entry which is preliminary data.</text>
</comment>
<reference evidence="3 4" key="1">
    <citation type="submission" date="2013-03" db="EMBL/GenBank/DDBJ databases">
        <title>The Genome Sequence of Enterococcus saccharolyticus ATCC_43076 (Illumina only assembly).</title>
        <authorList>
            <consortium name="The Broad Institute Genomics Platform"/>
            <consortium name="The Broad Institute Genome Sequencing Center for Infectious Disease"/>
            <person name="Earl A."/>
            <person name="Russ C."/>
            <person name="Gilmore M."/>
            <person name="Surin D."/>
            <person name="Walker B."/>
            <person name="Young S."/>
            <person name="Zeng Q."/>
            <person name="Gargeya S."/>
            <person name="Fitzgerald M."/>
            <person name="Haas B."/>
            <person name="Abouelleil A."/>
            <person name="Allen A.W."/>
            <person name="Alvarado L."/>
            <person name="Arachchi H.M."/>
            <person name="Berlin A.M."/>
            <person name="Chapman S.B."/>
            <person name="Gainer-Dewar J."/>
            <person name="Goldberg J."/>
            <person name="Griggs A."/>
            <person name="Gujja S."/>
            <person name="Hansen M."/>
            <person name="Howarth C."/>
            <person name="Imamovic A."/>
            <person name="Ireland A."/>
            <person name="Larimer J."/>
            <person name="McCowan C."/>
            <person name="Murphy C."/>
            <person name="Pearson M."/>
            <person name="Poon T.W."/>
            <person name="Priest M."/>
            <person name="Roberts A."/>
            <person name="Saif S."/>
            <person name="Shea T."/>
            <person name="Sisk P."/>
            <person name="Sykes S."/>
            <person name="Wortman J."/>
            <person name="Nusbaum C."/>
            <person name="Birren B."/>
        </authorList>
    </citation>
    <scope>NUCLEOTIDE SEQUENCE [LARGE SCALE GENOMIC DNA]</scope>
    <source>
        <strain evidence="3 4">ATCC 43076</strain>
    </source>
</reference>
<sequence length="226" mass="26706">MKSYLIGIFLLYITIHFLRYLPLILNYRKSAFKYESDVGLITFLTDKGALGEGLIFFELEKVPCYSRIVTNVYLPTEYGTTEIDLIYLAPSGIYVLESKNYSGWIFGDARSRYWTSVLYQTKNKFYNPIWQNRTHIKYLKRVLGTISVTSIVVFGEQAKLKKIEAEDHIVIKRRKLKRTLTKEIKQVIYTEQDIDRYYAILKQYSNQSNKVKRQHIKNIKNNVTHF</sequence>
<evidence type="ECO:0000259" key="2">
    <source>
        <dbReference type="PROSITE" id="PS50965"/>
    </source>
</evidence>
<keyword evidence="1" id="KW-0472">Membrane</keyword>
<proteinExistence type="predicted"/>